<feature type="signal peptide" evidence="10">
    <location>
        <begin position="1"/>
        <end position="21"/>
    </location>
</feature>
<protein>
    <recommendedName>
        <fullName evidence="9">Glucanase</fullName>
        <ecNumber evidence="9">3.2.1.-</ecNumber>
    </recommendedName>
</protein>
<evidence type="ECO:0000256" key="5">
    <source>
        <dbReference type="ARBA" id="ARBA00023001"/>
    </source>
</evidence>
<evidence type="ECO:0000256" key="7">
    <source>
        <dbReference type="ARBA" id="ARBA00023326"/>
    </source>
</evidence>
<evidence type="ECO:0000256" key="3">
    <source>
        <dbReference type="ARBA" id="ARBA00022729"/>
    </source>
</evidence>
<feature type="active site" description="Nucleophile" evidence="8">
    <location>
        <position position="117"/>
    </location>
</feature>
<comment type="catalytic activity">
    <reaction evidence="1">
        <text>Endohydrolysis of (1-&gt;4)-beta-D-glucosidic linkages in cellulose, lichenin and cereal beta-D-glucans.</text>
        <dbReference type="EC" id="3.2.1.4"/>
    </reaction>
</comment>
<keyword evidence="7 9" id="KW-0119">Carbohydrate metabolism</keyword>
<sequence length="371" mass="40927">MKAFFALALTAIIVAPGFAGAAECAWPAWQHYRQALLSSDGRVIDHSSEQLISTSEGQSYGLFFALLGNDRNSFAKVLRWTQDNLAGGDLNRQLPAWRWGRDKAGRWQVLDSNNATDADLWIAYSLLEAGRLWHQPTYLALGRNLLWRSAAQSLRKLPGLGLMLLPGDVGFDNAEGWRLNASYLPPQLLARFAQEAPIWAELASNTERLLIESSPKGLASDWQLWKPGQGWAVDSQKGTVGSYDAIRVYLWLGMLDKDAPGRTGLIEHFKPMLDLTARLGHVPEKVDTITGLDNGTGPVGFSAALLPLLAASPGSVGALKAQRQRLQQQPPLADAYYNQSLTLFGQGWDQQRYRFDKNGRLVPNWTAACTN</sequence>
<dbReference type="GO" id="GO:0008810">
    <property type="term" value="F:cellulase activity"/>
    <property type="evidence" value="ECO:0007669"/>
    <property type="project" value="UniProtKB-EC"/>
</dbReference>
<gene>
    <name evidence="11" type="ORF">BLL42_25495</name>
</gene>
<evidence type="ECO:0000313" key="11">
    <source>
        <dbReference type="EMBL" id="APC18894.1"/>
    </source>
</evidence>
<reference evidence="12" key="1">
    <citation type="submission" date="2016-10" db="EMBL/GenBank/DDBJ databases">
        <title>Pseudomonas frederiksbergensis ERGS4:02 complete genome.</title>
        <authorList>
            <person name="Kumar R."/>
            <person name="Acharya V."/>
            <person name="Singh D."/>
        </authorList>
    </citation>
    <scope>NUCLEOTIDE SEQUENCE [LARGE SCALE GENOMIC DNA]</scope>
    <source>
        <strain evidence="12">ERGS4:02</strain>
    </source>
</reference>
<dbReference type="InterPro" id="IPR008928">
    <property type="entry name" value="6-hairpin_glycosidase_sf"/>
</dbReference>
<evidence type="ECO:0000256" key="10">
    <source>
        <dbReference type="SAM" id="SignalP"/>
    </source>
</evidence>
<dbReference type="GeneID" id="46911646"/>
<organism evidence="11 12">
    <name type="scientific">Pseudomonas frederiksbergensis</name>
    <dbReference type="NCBI Taxonomy" id="104087"/>
    <lineage>
        <taxon>Bacteria</taxon>
        <taxon>Pseudomonadati</taxon>
        <taxon>Pseudomonadota</taxon>
        <taxon>Gammaproteobacteria</taxon>
        <taxon>Pseudomonadales</taxon>
        <taxon>Pseudomonadaceae</taxon>
        <taxon>Pseudomonas</taxon>
    </lineage>
</organism>
<dbReference type="EMBL" id="CP017886">
    <property type="protein sequence ID" value="APC18894.1"/>
    <property type="molecule type" value="Genomic_DNA"/>
</dbReference>
<evidence type="ECO:0000256" key="4">
    <source>
        <dbReference type="ARBA" id="ARBA00022801"/>
    </source>
</evidence>
<keyword evidence="4 9" id="KW-0378">Hydrolase</keyword>
<dbReference type="OrthoDB" id="9766708at2"/>
<dbReference type="NCBIfam" id="NF008305">
    <property type="entry name" value="PRK11097.1"/>
    <property type="match status" value="1"/>
</dbReference>
<evidence type="ECO:0000313" key="12">
    <source>
        <dbReference type="Proteomes" id="UP000182567"/>
    </source>
</evidence>
<dbReference type="PROSITE" id="PS00812">
    <property type="entry name" value="GLYCOSYL_HYDROL_F8"/>
    <property type="match status" value="1"/>
</dbReference>
<dbReference type="SUPFAM" id="SSF48208">
    <property type="entry name" value="Six-hairpin glycosidases"/>
    <property type="match status" value="1"/>
</dbReference>
<dbReference type="Proteomes" id="UP000182567">
    <property type="component" value="Chromosome"/>
</dbReference>
<evidence type="ECO:0000256" key="8">
    <source>
        <dbReference type="PROSITE-ProRule" id="PRU10058"/>
    </source>
</evidence>
<evidence type="ECO:0000256" key="2">
    <source>
        <dbReference type="ARBA" id="ARBA00009209"/>
    </source>
</evidence>
<dbReference type="Gene3D" id="1.50.10.10">
    <property type="match status" value="1"/>
</dbReference>
<dbReference type="EC" id="3.2.1.-" evidence="9"/>
<evidence type="ECO:0000256" key="9">
    <source>
        <dbReference type="RuleBase" id="RU361167"/>
    </source>
</evidence>
<dbReference type="GO" id="GO:0030245">
    <property type="term" value="P:cellulose catabolic process"/>
    <property type="evidence" value="ECO:0007669"/>
    <property type="project" value="UniProtKB-KW"/>
</dbReference>
<keyword evidence="7 9" id="KW-0624">Polysaccharide degradation</keyword>
<dbReference type="InterPro" id="IPR019834">
    <property type="entry name" value="Glyco_hydro_8_CS"/>
</dbReference>
<dbReference type="RefSeq" id="WP_071555429.1">
    <property type="nucleotide sequence ID" value="NZ_CP017886.1"/>
</dbReference>
<dbReference type="PRINTS" id="PR00735">
    <property type="entry name" value="GLHYDRLASE8"/>
</dbReference>
<evidence type="ECO:0000256" key="1">
    <source>
        <dbReference type="ARBA" id="ARBA00000966"/>
    </source>
</evidence>
<dbReference type="AlphaFoldDB" id="A0A1J0ESC1"/>
<keyword evidence="5" id="KW-0136">Cellulose degradation</keyword>
<keyword evidence="6 9" id="KW-0326">Glycosidase</keyword>
<evidence type="ECO:0000256" key="6">
    <source>
        <dbReference type="ARBA" id="ARBA00023295"/>
    </source>
</evidence>
<feature type="chain" id="PRO_5009611096" description="Glucanase" evidence="10">
    <location>
        <begin position="22"/>
        <end position="371"/>
    </location>
</feature>
<name>A0A1J0ESC1_9PSED</name>
<dbReference type="InterPro" id="IPR012341">
    <property type="entry name" value="6hp_glycosidase-like_sf"/>
</dbReference>
<comment type="similarity">
    <text evidence="2 9">Belongs to the glycosyl hydrolase 8 (cellulase D) family.</text>
</comment>
<proteinExistence type="inferred from homology"/>
<keyword evidence="3 10" id="KW-0732">Signal</keyword>
<accession>A0A1J0ESC1</accession>
<dbReference type="InterPro" id="IPR002037">
    <property type="entry name" value="Glyco_hydro_8"/>
</dbReference>
<dbReference type="Pfam" id="PF01270">
    <property type="entry name" value="Glyco_hydro_8"/>
    <property type="match status" value="1"/>
</dbReference>